<dbReference type="RefSeq" id="WP_116650775.1">
    <property type="nucleotide sequence ID" value="NZ_QUZK01000037.1"/>
</dbReference>
<keyword evidence="3" id="KW-1185">Reference proteome</keyword>
<name>A0A3E1K7X8_9GAMM</name>
<dbReference type="AlphaFoldDB" id="A0A3E1K7X8"/>
<gene>
    <name evidence="2" type="ORF">DZC52_08840</name>
</gene>
<dbReference type="SUPFAM" id="SSF63825">
    <property type="entry name" value="YWTD domain"/>
    <property type="match status" value="1"/>
</dbReference>
<evidence type="ECO:0000313" key="2">
    <source>
        <dbReference type="EMBL" id="RFF30174.1"/>
    </source>
</evidence>
<dbReference type="OrthoDB" id="6194590at2"/>
<keyword evidence="1" id="KW-0812">Transmembrane</keyword>
<feature type="transmembrane region" description="Helical" evidence="1">
    <location>
        <begin position="274"/>
        <end position="291"/>
    </location>
</feature>
<evidence type="ECO:0000313" key="3">
    <source>
        <dbReference type="Proteomes" id="UP000260351"/>
    </source>
</evidence>
<evidence type="ECO:0000256" key="1">
    <source>
        <dbReference type="SAM" id="Phobius"/>
    </source>
</evidence>
<dbReference type="Proteomes" id="UP000260351">
    <property type="component" value="Unassembled WGS sequence"/>
</dbReference>
<keyword evidence="1" id="KW-0472">Membrane</keyword>
<reference evidence="2 3" key="1">
    <citation type="submission" date="2018-08" db="EMBL/GenBank/DDBJ databases">
        <title>Wenzhouxiangella salilacus sp. nov., a novel bacterium isolated from a saline lake in Xinjiang Province, China.</title>
        <authorList>
            <person name="Han S."/>
        </authorList>
    </citation>
    <scope>NUCLEOTIDE SEQUENCE [LARGE SCALE GENOMIC DNA]</scope>
    <source>
        <strain evidence="2 3">XDB06</strain>
    </source>
</reference>
<proteinExistence type="predicted"/>
<keyword evidence="1" id="KW-1133">Transmembrane helix</keyword>
<organism evidence="2 3">
    <name type="scientific">Wenzhouxiangella sediminis</name>
    <dbReference type="NCBI Taxonomy" id="1792836"/>
    <lineage>
        <taxon>Bacteria</taxon>
        <taxon>Pseudomonadati</taxon>
        <taxon>Pseudomonadota</taxon>
        <taxon>Gammaproteobacteria</taxon>
        <taxon>Chromatiales</taxon>
        <taxon>Wenzhouxiangellaceae</taxon>
        <taxon>Wenzhouxiangella</taxon>
    </lineage>
</organism>
<evidence type="ECO:0008006" key="4">
    <source>
        <dbReference type="Google" id="ProtNLM"/>
    </source>
</evidence>
<dbReference type="Gene3D" id="2.130.10.10">
    <property type="entry name" value="YVTN repeat-like/Quinoprotein amine dehydrogenase"/>
    <property type="match status" value="1"/>
</dbReference>
<sequence length="297" mass="31243">MINSRDHVSTDTRVGALWSLDLETGRASLQGRSRIQEYFFVEGMAFRDEERLYGVDDQTNTLVRIGTESGNAIAVAQTQGNLGLPSGNHDFGVTFTCDGRLLISTDSVSLGVGLYEANPETGELSRIGNTGAPIVDMASVGEQVFGIGRGMASDAQPASPNLYRLDVETGRAELVGPLGAEVDLYNKAGLAADADGTLWAVTDRRDPARSDDSIGSQVLRIDPSTGRAERVTETRAADTGGELIGIESLAIAPPGACERGAPTEPSAIPVMSPAGLWAMLVLVFILAVAPLRRLGGN</sequence>
<protein>
    <recommendedName>
        <fullName evidence="4">DUF4394 domain-containing protein</fullName>
    </recommendedName>
</protein>
<dbReference type="InterPro" id="IPR015943">
    <property type="entry name" value="WD40/YVTN_repeat-like_dom_sf"/>
</dbReference>
<accession>A0A3E1K7X8</accession>
<comment type="caution">
    <text evidence="2">The sequence shown here is derived from an EMBL/GenBank/DDBJ whole genome shotgun (WGS) entry which is preliminary data.</text>
</comment>
<dbReference type="EMBL" id="QUZK01000037">
    <property type="protein sequence ID" value="RFF30174.1"/>
    <property type="molecule type" value="Genomic_DNA"/>
</dbReference>